<dbReference type="Pfam" id="PF03810">
    <property type="entry name" value="IBN_N"/>
    <property type="match status" value="1"/>
</dbReference>
<dbReference type="PANTHER" id="PTHR10997:SF7">
    <property type="entry name" value="IMPORTIN-11"/>
    <property type="match status" value="1"/>
</dbReference>
<evidence type="ECO:0000259" key="5">
    <source>
        <dbReference type="PROSITE" id="PS50166"/>
    </source>
</evidence>
<name>A0ABM1EIF5_PRICU</name>
<dbReference type="InterPro" id="IPR001494">
    <property type="entry name" value="Importin-beta_N"/>
</dbReference>
<evidence type="ECO:0000313" key="6">
    <source>
        <dbReference type="Proteomes" id="UP000695022"/>
    </source>
</evidence>
<dbReference type="Gene3D" id="1.25.10.10">
    <property type="entry name" value="Leucine-rich Repeat Variant"/>
    <property type="match status" value="1"/>
</dbReference>
<evidence type="ECO:0000313" key="7">
    <source>
        <dbReference type="RefSeq" id="XP_014671976.1"/>
    </source>
</evidence>
<keyword evidence="6" id="KW-1185">Reference proteome</keyword>
<dbReference type="Pfam" id="PF25758">
    <property type="entry name" value="TPR_IPO11"/>
    <property type="match status" value="1"/>
</dbReference>
<dbReference type="RefSeq" id="XP_014671976.1">
    <property type="nucleotide sequence ID" value="XM_014816490.1"/>
</dbReference>
<dbReference type="InterPro" id="IPR016024">
    <property type="entry name" value="ARM-type_fold"/>
</dbReference>
<dbReference type="InterPro" id="IPR058669">
    <property type="entry name" value="TPR_IPO7/11-like"/>
</dbReference>
<evidence type="ECO:0000256" key="4">
    <source>
        <dbReference type="ARBA" id="ARBA00023242"/>
    </source>
</evidence>
<evidence type="ECO:0000256" key="3">
    <source>
        <dbReference type="ARBA" id="ARBA00022448"/>
    </source>
</evidence>
<dbReference type="PANTHER" id="PTHR10997">
    <property type="entry name" value="IMPORTIN-7, 8, 11"/>
    <property type="match status" value="1"/>
</dbReference>
<sequence length="977" mass="108913">MDDQDVSMAQSQVLHVLAQACSQDAAQLKLAEQQLKAWEIEPGFYSTLLSVFSNHSIDVNVRWLAVMYIKNGVDRYWRKSAPNAIHEDEKDQLRQHLLTSFNEPFPQVATQVSVLIAKIARLDCPRHWPALVPTLLESVRRDDDSLVQQRALLTLYHVTKTLASKRLGADRKLFQELTSGILTFIAHLWSHHLDRFLQLLAGEDAAAAGEALEMSTLALKVLRKLLVYGVRDFHTSDDAVCCVTAAFERLPTLLECRRRLAERRGGGGAAASCEKHVGLLMKLLIELQEQHPLSYGQLIGASLQCVVTYLFTEAGDGLLYERFTVQCLNVMKAIITCSEYRPAKVLSETKNQLTLRAHKAKMDFFTADTLVEICRRLLSRYFPLTETDLALWRDDPEGFAIDEGGEAWRFSLRPCTEVLFLALFREFKTTLTPVLLALVDAMRRPADPADLAFSLQKDAVYTAVGLASFELFDEIDFDAWFATTLLPELRIAAPEYKIIRRRVVWLIGQWVGVKMSVAQRPALYECLQPLLAGDDDLVVRVTAATTLKQAIDDFEFDVEQFVPYLESSFALLFALLRDVRECDTKMHVLHVLSFVIERCDARVRPYASTLLRYLPLLWDASAEHDLLRCAILTTLVNLVRGLGTSSEQLHGFLLPVVALATDTTARPHVYLLEDGLELWLATLRHAPRITAALMQLAANLRALIELGTEHLRTCFSLVQAYALLGPREFLAELAAPVARACDALYADVRPEGVVAILRVVELALRLFPRDGARAFAALIPRALASVVDYEDTPTVLSACLAVMSRLVLDGGDALGEAIAEVARRRAQTADAALRRALDVWTDRMGCVTQPERRKLCGLAAAALLAAPAGPARDKFADLVAIVVEVLNDVCCEEGGLQVDALVSPATTVVDDDDELDTEHDRRKRALSRADPEHTISLKEFAMAQLQSCRQTHGEEAFARMMAEVDAEVTTQLQEFFR</sequence>
<organism evidence="6 7">
    <name type="scientific">Priapulus caudatus</name>
    <name type="common">Priapulid worm</name>
    <dbReference type="NCBI Taxonomy" id="37621"/>
    <lineage>
        <taxon>Eukaryota</taxon>
        <taxon>Metazoa</taxon>
        <taxon>Ecdysozoa</taxon>
        <taxon>Scalidophora</taxon>
        <taxon>Priapulida</taxon>
        <taxon>Priapulimorpha</taxon>
        <taxon>Priapulimorphida</taxon>
        <taxon>Priapulidae</taxon>
        <taxon>Priapulus</taxon>
    </lineage>
</organism>
<feature type="domain" description="Importin N-terminal" evidence="5">
    <location>
        <begin position="31"/>
        <end position="103"/>
    </location>
</feature>
<dbReference type="GeneID" id="106812584"/>
<comment type="similarity">
    <text evidence="2">Belongs to the importin beta family.</text>
</comment>
<comment type="subcellular location">
    <subcellularLocation>
        <location evidence="1">Nucleus</location>
    </subcellularLocation>
</comment>
<keyword evidence="3" id="KW-0813">Transport</keyword>
<dbReference type="PROSITE" id="PS50166">
    <property type="entry name" value="IMPORTIN_B_NT"/>
    <property type="match status" value="1"/>
</dbReference>
<accession>A0ABM1EIF5</accession>
<evidence type="ECO:0000256" key="2">
    <source>
        <dbReference type="ARBA" id="ARBA00007991"/>
    </source>
</evidence>
<evidence type="ECO:0000256" key="1">
    <source>
        <dbReference type="ARBA" id="ARBA00004123"/>
    </source>
</evidence>
<protein>
    <submittedName>
        <fullName evidence="7">Importin-11-like</fullName>
    </submittedName>
</protein>
<dbReference type="SMART" id="SM00913">
    <property type="entry name" value="IBN_N"/>
    <property type="match status" value="1"/>
</dbReference>
<keyword evidence="4" id="KW-0539">Nucleus</keyword>
<reference evidence="7" key="1">
    <citation type="submission" date="2025-08" db="UniProtKB">
        <authorList>
            <consortium name="RefSeq"/>
        </authorList>
    </citation>
    <scope>IDENTIFICATION</scope>
</reference>
<proteinExistence type="inferred from homology"/>
<dbReference type="Proteomes" id="UP000695022">
    <property type="component" value="Unplaced"/>
</dbReference>
<dbReference type="InterPro" id="IPR011989">
    <property type="entry name" value="ARM-like"/>
</dbReference>
<gene>
    <name evidence="7" type="primary">LOC106812584</name>
</gene>
<dbReference type="SUPFAM" id="SSF48371">
    <property type="entry name" value="ARM repeat"/>
    <property type="match status" value="1"/>
</dbReference>